<name>A0AAV5VKQ8_9BILA</name>
<dbReference type="AlphaFoldDB" id="A0AAV5VKQ8"/>
<gene>
    <name evidence="2" type="ORF">PFISCL1PPCAC_11401</name>
</gene>
<dbReference type="EMBL" id="BTSY01000003">
    <property type="protein sequence ID" value="GMT20104.1"/>
    <property type="molecule type" value="Genomic_DNA"/>
</dbReference>
<protein>
    <submittedName>
        <fullName evidence="2">Uncharacterized protein</fullName>
    </submittedName>
</protein>
<evidence type="ECO:0000313" key="3">
    <source>
        <dbReference type="Proteomes" id="UP001432322"/>
    </source>
</evidence>
<dbReference type="Proteomes" id="UP001432322">
    <property type="component" value="Unassembled WGS sequence"/>
</dbReference>
<sequence>MGENTDKNSEFNESRSDLLPEETENGENEITIVCDVEQEKVDEVKEEEGTTLTQVAVVCQSKIEQNGRKEARGVREAMRFEVEVHDQRINPKAAAIEVKEEDSDIMAFQPAKRSARSEIIPIRVFIYDGEVERRRDLIETSSLTRVCDLPNHPDLKKHIGNDRCEWTSYVERDNLNTITISGVSGITEKRPIQLKCTVKK</sequence>
<evidence type="ECO:0000313" key="2">
    <source>
        <dbReference type="EMBL" id="GMT20104.1"/>
    </source>
</evidence>
<accession>A0AAV5VKQ8</accession>
<comment type="caution">
    <text evidence="2">The sequence shown here is derived from an EMBL/GenBank/DDBJ whole genome shotgun (WGS) entry which is preliminary data.</text>
</comment>
<feature type="compositionally biased region" description="Basic and acidic residues" evidence="1">
    <location>
        <begin position="1"/>
        <end position="18"/>
    </location>
</feature>
<organism evidence="2 3">
    <name type="scientific">Pristionchus fissidentatus</name>
    <dbReference type="NCBI Taxonomy" id="1538716"/>
    <lineage>
        <taxon>Eukaryota</taxon>
        <taxon>Metazoa</taxon>
        <taxon>Ecdysozoa</taxon>
        <taxon>Nematoda</taxon>
        <taxon>Chromadorea</taxon>
        <taxon>Rhabditida</taxon>
        <taxon>Rhabditina</taxon>
        <taxon>Diplogasteromorpha</taxon>
        <taxon>Diplogasteroidea</taxon>
        <taxon>Neodiplogasteridae</taxon>
        <taxon>Pristionchus</taxon>
    </lineage>
</organism>
<feature type="region of interest" description="Disordered" evidence="1">
    <location>
        <begin position="1"/>
        <end position="29"/>
    </location>
</feature>
<reference evidence="2" key="1">
    <citation type="submission" date="2023-10" db="EMBL/GenBank/DDBJ databases">
        <title>Genome assembly of Pristionchus species.</title>
        <authorList>
            <person name="Yoshida K."/>
            <person name="Sommer R.J."/>
        </authorList>
    </citation>
    <scope>NUCLEOTIDE SEQUENCE</scope>
    <source>
        <strain evidence="2">RS5133</strain>
    </source>
</reference>
<keyword evidence="3" id="KW-1185">Reference proteome</keyword>
<evidence type="ECO:0000256" key="1">
    <source>
        <dbReference type="SAM" id="MobiDB-lite"/>
    </source>
</evidence>
<proteinExistence type="predicted"/>